<evidence type="ECO:0000313" key="17">
    <source>
        <dbReference type="Proteomes" id="UP000306552"/>
    </source>
</evidence>
<comment type="function">
    <text evidence="2">Adenine glycosylase active on G-A mispairs. MutY also corrects error-prone DNA synthesis past GO lesions which are due to the oxidatively damaged form of guanine: 7,8-dihydro-8-oxoguanine (8-oxo-dGTP).</text>
</comment>
<dbReference type="CDD" id="cd03431">
    <property type="entry name" value="NUDIX_DNA_Glycosylase_C-MutY"/>
    <property type="match status" value="1"/>
</dbReference>
<keyword evidence="6" id="KW-0004">4Fe-4S</keyword>
<dbReference type="GO" id="GO:0051539">
    <property type="term" value="F:4 iron, 4 sulfur cluster binding"/>
    <property type="evidence" value="ECO:0007669"/>
    <property type="project" value="UniProtKB-UniRule"/>
</dbReference>
<dbReference type="SUPFAM" id="SSF48150">
    <property type="entry name" value="DNA-glycosylase"/>
    <property type="match status" value="1"/>
</dbReference>
<evidence type="ECO:0000256" key="2">
    <source>
        <dbReference type="ARBA" id="ARBA00002933"/>
    </source>
</evidence>
<evidence type="ECO:0000256" key="10">
    <source>
        <dbReference type="ARBA" id="ARBA00023004"/>
    </source>
</evidence>
<name>A0A4U5TSR1_9FLAO</name>
<keyword evidence="7" id="KW-0479">Metal-binding</keyword>
<dbReference type="GO" id="GO:0006298">
    <property type="term" value="P:mismatch repair"/>
    <property type="evidence" value="ECO:0007669"/>
    <property type="project" value="TreeGrafter"/>
</dbReference>
<dbReference type="Gene3D" id="1.10.1670.10">
    <property type="entry name" value="Helix-hairpin-Helix base-excision DNA repair enzymes (C-terminal)"/>
    <property type="match status" value="1"/>
</dbReference>
<dbReference type="Proteomes" id="UP000306552">
    <property type="component" value="Unassembled WGS sequence"/>
</dbReference>
<dbReference type="InterPro" id="IPR015797">
    <property type="entry name" value="NUDIX_hydrolase-like_dom_sf"/>
</dbReference>
<dbReference type="InterPro" id="IPR029119">
    <property type="entry name" value="MutY_C"/>
</dbReference>
<keyword evidence="17" id="KW-1185">Reference proteome</keyword>
<protein>
    <recommendedName>
        <fullName evidence="5 14">Adenine DNA glycosylase</fullName>
        <ecNumber evidence="4 14">3.2.2.31</ecNumber>
    </recommendedName>
</protein>
<dbReference type="Pfam" id="PF00633">
    <property type="entry name" value="HHH"/>
    <property type="match status" value="1"/>
</dbReference>
<evidence type="ECO:0000256" key="6">
    <source>
        <dbReference type="ARBA" id="ARBA00022485"/>
    </source>
</evidence>
<proteinExistence type="inferred from homology"/>
<feature type="domain" description="HhH-GPD" evidence="15">
    <location>
        <begin position="39"/>
        <end position="190"/>
    </location>
</feature>
<dbReference type="Pfam" id="PF14815">
    <property type="entry name" value="NUDIX_4"/>
    <property type="match status" value="1"/>
</dbReference>
<dbReference type="GO" id="GO:0035485">
    <property type="term" value="F:adenine/guanine mispair binding"/>
    <property type="evidence" value="ECO:0007669"/>
    <property type="project" value="TreeGrafter"/>
</dbReference>
<keyword evidence="10 14" id="KW-0408">Iron</keyword>
<keyword evidence="8 14" id="KW-0227">DNA damage</keyword>
<evidence type="ECO:0000256" key="4">
    <source>
        <dbReference type="ARBA" id="ARBA00012045"/>
    </source>
</evidence>
<accession>A0A4U5TSR1</accession>
<dbReference type="InterPro" id="IPR005760">
    <property type="entry name" value="A/G_AdeGlyc_MutY"/>
</dbReference>
<dbReference type="InterPro" id="IPR044298">
    <property type="entry name" value="MIG/MutY"/>
</dbReference>
<evidence type="ECO:0000313" key="16">
    <source>
        <dbReference type="EMBL" id="TKS57360.1"/>
    </source>
</evidence>
<comment type="cofactor">
    <cofactor evidence="14">
        <name>[4Fe-4S] cluster</name>
        <dbReference type="ChEBI" id="CHEBI:49883"/>
    </cofactor>
    <text evidence="14">Binds 1 [4Fe-4S] cluster.</text>
</comment>
<dbReference type="PANTHER" id="PTHR42944:SF1">
    <property type="entry name" value="ADENINE DNA GLYCOSYLASE"/>
    <property type="match status" value="1"/>
</dbReference>
<keyword evidence="9" id="KW-0378">Hydrolase</keyword>
<evidence type="ECO:0000256" key="13">
    <source>
        <dbReference type="ARBA" id="ARBA00023295"/>
    </source>
</evidence>
<keyword evidence="11" id="KW-0411">Iron-sulfur</keyword>
<dbReference type="CDD" id="cd00056">
    <property type="entry name" value="ENDO3c"/>
    <property type="match status" value="1"/>
</dbReference>
<evidence type="ECO:0000256" key="1">
    <source>
        <dbReference type="ARBA" id="ARBA00000843"/>
    </source>
</evidence>
<comment type="similarity">
    <text evidence="3 14">Belongs to the Nth/MutY family.</text>
</comment>
<dbReference type="GO" id="GO:0000701">
    <property type="term" value="F:purine-specific mismatch base pair DNA N-glycosylase activity"/>
    <property type="evidence" value="ECO:0007669"/>
    <property type="project" value="UniProtKB-EC"/>
</dbReference>
<dbReference type="AlphaFoldDB" id="A0A4U5TSR1"/>
<dbReference type="Gene3D" id="3.90.79.10">
    <property type="entry name" value="Nucleoside Triphosphate Pyrophosphohydrolase"/>
    <property type="match status" value="1"/>
</dbReference>
<dbReference type="NCBIfam" id="TIGR01084">
    <property type="entry name" value="mutY"/>
    <property type="match status" value="1"/>
</dbReference>
<evidence type="ECO:0000256" key="11">
    <source>
        <dbReference type="ARBA" id="ARBA00023014"/>
    </source>
</evidence>
<dbReference type="OrthoDB" id="9802365at2"/>
<reference evidence="16 17" key="1">
    <citation type="submission" date="2019-04" db="EMBL/GenBank/DDBJ databases">
        <title>Psychroflexus halotolerans sp. nov., isolated from a marine solar saltern.</title>
        <authorList>
            <person name="Feng X."/>
        </authorList>
    </citation>
    <scope>NUCLEOTIDE SEQUENCE [LARGE SCALE GENOMIC DNA]</scope>
    <source>
        <strain evidence="16 17">WDS2C27</strain>
    </source>
</reference>
<organism evidence="16 17">
    <name type="scientific">Mesohalobacter halotolerans</name>
    <dbReference type="NCBI Taxonomy" id="1883405"/>
    <lineage>
        <taxon>Bacteria</taxon>
        <taxon>Pseudomonadati</taxon>
        <taxon>Bacteroidota</taxon>
        <taxon>Flavobacteriia</taxon>
        <taxon>Flavobacteriales</taxon>
        <taxon>Flavobacteriaceae</taxon>
        <taxon>Mesohalobacter</taxon>
    </lineage>
</organism>
<dbReference type="FunFam" id="1.10.340.30:FF:000002">
    <property type="entry name" value="Adenine DNA glycosylase"/>
    <property type="match status" value="1"/>
</dbReference>
<keyword evidence="12" id="KW-0234">DNA repair</keyword>
<dbReference type="PANTHER" id="PTHR42944">
    <property type="entry name" value="ADENINE DNA GLYCOSYLASE"/>
    <property type="match status" value="1"/>
</dbReference>
<dbReference type="GO" id="GO:0046872">
    <property type="term" value="F:metal ion binding"/>
    <property type="evidence" value="ECO:0007669"/>
    <property type="project" value="UniProtKB-UniRule"/>
</dbReference>
<dbReference type="Gene3D" id="1.10.340.30">
    <property type="entry name" value="Hypothetical protein, domain 2"/>
    <property type="match status" value="1"/>
</dbReference>
<dbReference type="InterPro" id="IPR000445">
    <property type="entry name" value="HhH_motif"/>
</dbReference>
<evidence type="ECO:0000256" key="12">
    <source>
        <dbReference type="ARBA" id="ARBA00023204"/>
    </source>
</evidence>
<evidence type="ECO:0000256" key="7">
    <source>
        <dbReference type="ARBA" id="ARBA00022723"/>
    </source>
</evidence>
<evidence type="ECO:0000256" key="3">
    <source>
        <dbReference type="ARBA" id="ARBA00008343"/>
    </source>
</evidence>
<evidence type="ECO:0000256" key="9">
    <source>
        <dbReference type="ARBA" id="ARBA00022801"/>
    </source>
</evidence>
<dbReference type="InterPro" id="IPR023170">
    <property type="entry name" value="HhH_base_excis_C"/>
</dbReference>
<dbReference type="EMBL" id="SWMU01000001">
    <property type="protein sequence ID" value="TKS57360.1"/>
    <property type="molecule type" value="Genomic_DNA"/>
</dbReference>
<keyword evidence="13 14" id="KW-0326">Glycosidase</keyword>
<dbReference type="GO" id="GO:0032357">
    <property type="term" value="F:oxidized purine DNA binding"/>
    <property type="evidence" value="ECO:0007669"/>
    <property type="project" value="TreeGrafter"/>
</dbReference>
<evidence type="ECO:0000256" key="8">
    <source>
        <dbReference type="ARBA" id="ARBA00022763"/>
    </source>
</evidence>
<sequence>MSLSQLLSDEIKIWYKNNKRDLPWRNTKNPYKIWLSEIILQQTQVKQGLPYYNKFLKAYADVHKLANAEEDEILKMWQGLGYYSRARNLHFTAKYISKECKGKFPKTYKELLKLKGVGEYTAAAIASFAYDEPVAVLDGNVYRVLSRYFGIDTPVNSTEGAKIFKSKAYEILDENKPALHNQAMMEYGALLCKPKSPDCMFCSLNPSCVAFQQNKTKSLPVKLKKLKRKKRFFNYIIFQSSDKEMLIKQRLGKDIWQKLYEFPLLETQKPANPRTVFDHELFKKLNLPTQIKPTKINSKTNKHVLTHQDIYADFWLIECSIDFKKFNLKDYEVVNYKSIRKFAVSILIDKFLNNHILED</sequence>
<dbReference type="Pfam" id="PF00730">
    <property type="entry name" value="HhH-GPD"/>
    <property type="match status" value="1"/>
</dbReference>
<dbReference type="GO" id="GO:0034039">
    <property type="term" value="F:8-oxo-7,8-dihydroguanine DNA N-glycosylase activity"/>
    <property type="evidence" value="ECO:0007669"/>
    <property type="project" value="TreeGrafter"/>
</dbReference>
<evidence type="ECO:0000259" key="15">
    <source>
        <dbReference type="SMART" id="SM00478"/>
    </source>
</evidence>
<gene>
    <name evidence="16" type="primary">mutY</name>
    <name evidence="16" type="ORF">FCN74_02760</name>
</gene>
<dbReference type="InterPro" id="IPR003265">
    <property type="entry name" value="HhH-GPD_domain"/>
</dbReference>
<dbReference type="SMART" id="SM00478">
    <property type="entry name" value="ENDO3c"/>
    <property type="match status" value="1"/>
</dbReference>
<comment type="caution">
    <text evidence="16">The sequence shown here is derived from an EMBL/GenBank/DDBJ whole genome shotgun (WGS) entry which is preliminary data.</text>
</comment>
<dbReference type="SUPFAM" id="SSF55811">
    <property type="entry name" value="Nudix"/>
    <property type="match status" value="1"/>
</dbReference>
<dbReference type="InterPro" id="IPR011257">
    <property type="entry name" value="DNA_glycosylase"/>
</dbReference>
<dbReference type="EC" id="3.2.2.31" evidence="4 14"/>
<evidence type="ECO:0000256" key="5">
    <source>
        <dbReference type="ARBA" id="ARBA00022023"/>
    </source>
</evidence>
<dbReference type="GO" id="GO:0006284">
    <property type="term" value="P:base-excision repair"/>
    <property type="evidence" value="ECO:0007669"/>
    <property type="project" value="UniProtKB-UniRule"/>
</dbReference>
<comment type="catalytic activity">
    <reaction evidence="1 14">
        <text>Hydrolyzes free adenine bases from 7,8-dihydro-8-oxoguanine:adenine mismatched double-stranded DNA, leaving an apurinic site.</text>
        <dbReference type="EC" id="3.2.2.31"/>
    </reaction>
</comment>
<evidence type="ECO:0000256" key="14">
    <source>
        <dbReference type="RuleBase" id="RU365096"/>
    </source>
</evidence>